<organism evidence="3 4">
    <name type="scientific">Hyaloscypha hepaticicola</name>
    <dbReference type="NCBI Taxonomy" id="2082293"/>
    <lineage>
        <taxon>Eukaryota</taxon>
        <taxon>Fungi</taxon>
        <taxon>Dikarya</taxon>
        <taxon>Ascomycota</taxon>
        <taxon>Pezizomycotina</taxon>
        <taxon>Leotiomycetes</taxon>
        <taxon>Helotiales</taxon>
        <taxon>Hyaloscyphaceae</taxon>
        <taxon>Hyaloscypha</taxon>
    </lineage>
</organism>
<feature type="repeat" description="ANK" evidence="1">
    <location>
        <begin position="415"/>
        <end position="447"/>
    </location>
</feature>
<feature type="region of interest" description="Disordered" evidence="2">
    <location>
        <begin position="480"/>
        <end position="574"/>
    </location>
</feature>
<feature type="compositionally biased region" description="Basic and acidic residues" evidence="2">
    <location>
        <begin position="484"/>
        <end position="495"/>
    </location>
</feature>
<dbReference type="Gene3D" id="1.25.40.20">
    <property type="entry name" value="Ankyrin repeat-containing domain"/>
    <property type="match status" value="1"/>
</dbReference>
<dbReference type="STRING" id="1745343.A0A2J6PMH2"/>
<evidence type="ECO:0000313" key="4">
    <source>
        <dbReference type="Proteomes" id="UP000235672"/>
    </source>
</evidence>
<sequence>MVPHSLDKLWRSHLHGCIDGVQPRPRKAGAPALQWTPAREEALYRLIAKGNVPMKDIAIAMREPAVPAGPDGPGQPEFAPCRSSCRTHWHEMTTLKPHQVWISTLFRSREKHKERMIAAFKAHQERQPTLNLPIEPQTRSVVPETHRLQREDFTPTRSIQAGEAADTSTPLLTFEGDTPADLGAVLTPEPHEIVQPLIARNEIRRLSMEAPAIKSTANMAQHPTKSTTSKRRAPSGFDGITDSEKITKRHSAARVAQKPLLSNTFTYPSNFMPDGSARADVLADLEPVQEEPLSPGRTIDDVEADMGVPHGFIHWVKNDLARSRWSVQSVISAIGTAASRISSRRSSQQPAFESTMPEELGSLFYSQTSRAVFHLFGKLRLTAVTDNEVAEQVRQLLQEYSRDEAQYIVRARNERQETALEVALALGNVPACEVLLKFGADVNATTSSGKSLSAFGRAAEKTATTSQLVVAIGICRNRIRSHTGHRETQTKPEARKAKRKSNVSTSASRRARSRAQVTTSYPQKANTSSDVNYDQPHQCARPVVSQNSNGSDSQPASSQLVPAPGFSDPTSSWIPDHQLVHDSQMTNTTQGYLLDTQILNSEVVPDGVTIVPALPAFDSSTGYWALVEGNRRAFVFYNHIDLPPSTHAPILSHGPSQIPAPEPLAVPTAQIDLEQPFQWHSRRNDPRRHGMILGPSTTVPNTIITPTNPVSRRLQQPETIASTIPAFSNLYDTQSYNSQANILCEAQPAFQYAFQQGLSNDNDAFRNVLATQLDPPFFQETLNNTDIPLMWDGI</sequence>
<feature type="compositionally biased region" description="Polar residues" evidence="2">
    <location>
        <begin position="216"/>
        <end position="227"/>
    </location>
</feature>
<dbReference type="SUPFAM" id="SSF48403">
    <property type="entry name" value="Ankyrin repeat"/>
    <property type="match status" value="1"/>
</dbReference>
<dbReference type="AlphaFoldDB" id="A0A2J6PMH2"/>
<feature type="region of interest" description="Disordered" evidence="2">
    <location>
        <begin position="216"/>
        <end position="243"/>
    </location>
</feature>
<dbReference type="InterPro" id="IPR002110">
    <property type="entry name" value="Ankyrin_rpt"/>
</dbReference>
<dbReference type="PROSITE" id="PS50088">
    <property type="entry name" value="ANK_REPEAT"/>
    <property type="match status" value="1"/>
</dbReference>
<dbReference type="OrthoDB" id="3564914at2759"/>
<name>A0A2J6PMH2_9HELO</name>
<feature type="region of interest" description="Disordered" evidence="2">
    <location>
        <begin position="681"/>
        <end position="702"/>
    </location>
</feature>
<gene>
    <name evidence="3" type="ORF">NA56DRAFT_693498</name>
</gene>
<protein>
    <submittedName>
        <fullName evidence="3">Uncharacterized protein</fullName>
    </submittedName>
</protein>
<dbReference type="EMBL" id="KZ613515">
    <property type="protein sequence ID" value="PMD15225.1"/>
    <property type="molecule type" value="Genomic_DNA"/>
</dbReference>
<evidence type="ECO:0000313" key="3">
    <source>
        <dbReference type="EMBL" id="PMD15225.1"/>
    </source>
</evidence>
<keyword evidence="4" id="KW-1185">Reference proteome</keyword>
<evidence type="ECO:0000256" key="1">
    <source>
        <dbReference type="PROSITE-ProRule" id="PRU00023"/>
    </source>
</evidence>
<feature type="compositionally biased region" description="Polar residues" evidence="2">
    <location>
        <begin position="544"/>
        <end position="560"/>
    </location>
</feature>
<keyword evidence="1" id="KW-0040">ANK repeat</keyword>
<feature type="compositionally biased region" description="Polar residues" evidence="2">
    <location>
        <begin position="516"/>
        <end position="532"/>
    </location>
</feature>
<evidence type="ECO:0000256" key="2">
    <source>
        <dbReference type="SAM" id="MobiDB-lite"/>
    </source>
</evidence>
<dbReference type="InterPro" id="IPR036770">
    <property type="entry name" value="Ankyrin_rpt-contain_sf"/>
</dbReference>
<reference evidence="3 4" key="1">
    <citation type="submission" date="2016-05" db="EMBL/GenBank/DDBJ databases">
        <title>A degradative enzymes factory behind the ericoid mycorrhizal symbiosis.</title>
        <authorList>
            <consortium name="DOE Joint Genome Institute"/>
            <person name="Martino E."/>
            <person name="Morin E."/>
            <person name="Grelet G."/>
            <person name="Kuo A."/>
            <person name="Kohler A."/>
            <person name="Daghino S."/>
            <person name="Barry K."/>
            <person name="Choi C."/>
            <person name="Cichocki N."/>
            <person name="Clum A."/>
            <person name="Copeland A."/>
            <person name="Hainaut M."/>
            <person name="Haridas S."/>
            <person name="Labutti K."/>
            <person name="Lindquist E."/>
            <person name="Lipzen A."/>
            <person name="Khouja H.-R."/>
            <person name="Murat C."/>
            <person name="Ohm R."/>
            <person name="Olson A."/>
            <person name="Spatafora J."/>
            <person name="Veneault-Fourrey C."/>
            <person name="Henrissat B."/>
            <person name="Grigoriev I."/>
            <person name="Martin F."/>
            <person name="Perotto S."/>
        </authorList>
    </citation>
    <scope>NUCLEOTIDE SEQUENCE [LARGE SCALE GENOMIC DNA]</scope>
    <source>
        <strain evidence="3 4">UAMH 7357</strain>
    </source>
</reference>
<dbReference type="Proteomes" id="UP000235672">
    <property type="component" value="Unassembled WGS sequence"/>
</dbReference>
<proteinExistence type="predicted"/>
<dbReference type="PROSITE" id="PS50297">
    <property type="entry name" value="ANK_REP_REGION"/>
    <property type="match status" value="1"/>
</dbReference>
<accession>A0A2J6PMH2</accession>